<protein>
    <submittedName>
        <fullName evidence="1">Uncharacterized protein</fullName>
    </submittedName>
</protein>
<proteinExistence type="predicted"/>
<dbReference type="KEGG" id="acog:HWD57_07845"/>
<dbReference type="Proteomes" id="UP000509684">
    <property type="component" value="Chromosome"/>
</dbReference>
<dbReference type="EMBL" id="CP058708">
    <property type="protein sequence ID" value="QLH49701.1"/>
    <property type="molecule type" value="Genomic_DNA"/>
</dbReference>
<gene>
    <name evidence="1" type="ORF">HWD57_07845</name>
</gene>
<reference evidence="1 2" key="1">
    <citation type="journal article" date="2019" name="Microbiome">
        <title>Annotated bacterial chromosomes from frame-shift-corrected long-read metagenomic data.</title>
        <authorList>
            <person name="Arumugam K."/>
            <person name="Bagci C."/>
            <person name="Bessarab I."/>
            <person name="Beier S."/>
            <person name="Buchfink B."/>
            <person name="Gorska A."/>
            <person name="Qiu G."/>
            <person name="Huson D.H."/>
            <person name="Williams R.B.H."/>
        </authorList>
    </citation>
    <scope>NUCLEOTIDE SEQUENCE [LARGE SCALE GENOMIC DNA]</scope>
    <source>
        <strain evidence="1">SSA1</strain>
    </source>
</reference>
<name>A0A7D5SLX1_9PROT</name>
<organism evidence="1 2">
    <name type="scientific">Candidatus Accumulibacter cognatus</name>
    <dbReference type="NCBI Taxonomy" id="2954383"/>
    <lineage>
        <taxon>Bacteria</taxon>
        <taxon>Pseudomonadati</taxon>
        <taxon>Pseudomonadota</taxon>
        <taxon>Betaproteobacteria</taxon>
        <taxon>Candidatus Accumulibacter</taxon>
    </lineage>
</organism>
<sequence length="227" mass="25331">MAKDPAYDIDPFWGLSEDFTIDQAAALIVGMDPAYVDRCERDTDFEKYYPGLRPARAALVSAINARKLRATLRYDAEPRYVAGIDNLMERGYWKGEDVTEVHDSDGESFVITAIPNWLTSTIAIDDLREWLSRRNWSSVFFFPDAGESKAPASVPDYLDPNNRRYAPKLAAAVQAWQAVTNPAKISPKAALTRWLESHKDHFCLSANGIEEVAKVANWATSGGSPRS</sequence>
<evidence type="ECO:0000313" key="1">
    <source>
        <dbReference type="EMBL" id="QLH49701.1"/>
    </source>
</evidence>
<accession>A0A7D5SLX1</accession>
<dbReference type="AlphaFoldDB" id="A0A7D5SLX1"/>
<evidence type="ECO:0000313" key="2">
    <source>
        <dbReference type="Proteomes" id="UP000509684"/>
    </source>
</evidence>